<keyword evidence="1" id="KW-0472">Membrane</keyword>
<organism evidence="3 4">
    <name type="scientific">Limosilactobacillus coleohominis 101-4-CHN</name>
    <dbReference type="NCBI Taxonomy" id="575594"/>
    <lineage>
        <taxon>Bacteria</taxon>
        <taxon>Bacillati</taxon>
        <taxon>Bacillota</taxon>
        <taxon>Bacilli</taxon>
        <taxon>Lactobacillales</taxon>
        <taxon>Lactobacillaceae</taxon>
        <taxon>Limosilactobacillus</taxon>
    </lineage>
</organism>
<evidence type="ECO:0000313" key="4">
    <source>
        <dbReference type="Proteomes" id="UP000003987"/>
    </source>
</evidence>
<dbReference type="RefSeq" id="WP_006917470.1">
    <property type="nucleotide sequence ID" value="NZ_GG698806.1"/>
</dbReference>
<evidence type="ECO:0000256" key="1">
    <source>
        <dbReference type="SAM" id="Phobius"/>
    </source>
</evidence>
<dbReference type="STRING" id="575594.HMPREF0501_01530"/>
<reference evidence="3 4" key="1">
    <citation type="submission" date="2009-06" db="EMBL/GenBank/DDBJ databases">
        <title>The Genome Sequence of Lactobacillus coleohominis strain 101-4-CHN.</title>
        <authorList>
            <consortium name="The Broad Institute Genome Sequencing Platform"/>
            <person name="Ward D."/>
            <person name="Young S.K."/>
            <person name="Zeng Q."/>
            <person name="Koehrsen M."/>
            <person name="Alvarado L."/>
            <person name="Berlin A."/>
            <person name="Borenstein D."/>
            <person name="Chen Z."/>
            <person name="Engels R."/>
            <person name="Freedman E."/>
            <person name="Gellesch M."/>
            <person name="Goldberg J."/>
            <person name="Griggs A."/>
            <person name="Gujja S."/>
            <person name="Heiman D."/>
            <person name="Hepburn T."/>
            <person name="Howarth C."/>
            <person name="Jen D."/>
            <person name="Larson L."/>
            <person name="Lewis B."/>
            <person name="Mehta T."/>
            <person name="Park D."/>
            <person name="Pearson M."/>
            <person name="Roberts A."/>
            <person name="Saif S."/>
            <person name="Shea T."/>
            <person name="Shenoy N."/>
            <person name="Sisk P."/>
            <person name="Stolte C."/>
            <person name="Sykes S."/>
            <person name="Walk T."/>
            <person name="White J."/>
            <person name="Yandava C."/>
            <person name="Liu Y."/>
            <person name="Xu Q."/>
            <person name="Lander E."/>
            <person name="Nusbaum C."/>
            <person name="Galagan J."/>
            <person name="Birren B."/>
        </authorList>
    </citation>
    <scope>NUCLEOTIDE SEQUENCE [LARGE SCALE GENOMIC DNA]</scope>
    <source>
        <strain evidence="3 4">101-4-CHN</strain>
    </source>
</reference>
<evidence type="ECO:0000259" key="2">
    <source>
        <dbReference type="Pfam" id="PF07435"/>
    </source>
</evidence>
<dbReference type="AlphaFoldDB" id="C7XXI5"/>
<feature type="transmembrane region" description="Helical" evidence="1">
    <location>
        <begin position="9"/>
        <end position="30"/>
    </location>
</feature>
<gene>
    <name evidence="3" type="ORF">HMPREF0501_01530</name>
</gene>
<evidence type="ECO:0000313" key="3">
    <source>
        <dbReference type="EMBL" id="EEU29736.1"/>
    </source>
</evidence>
<dbReference type="eggNOG" id="COG4863">
    <property type="taxonomic scope" value="Bacteria"/>
</dbReference>
<protein>
    <submittedName>
        <fullName evidence="3">YycH protein</fullName>
    </submittedName>
</protein>
<keyword evidence="1" id="KW-0812">Transmembrane</keyword>
<dbReference type="Gene3D" id="3.30.310.160">
    <property type="entry name" value="YycH protein, domain 2"/>
    <property type="match status" value="1"/>
</dbReference>
<dbReference type="HOGENOM" id="CLU_037125_1_0_9"/>
<dbReference type="CDD" id="cd15787">
    <property type="entry name" value="YycH_N"/>
    <property type="match status" value="1"/>
</dbReference>
<keyword evidence="4" id="KW-1185">Reference proteome</keyword>
<dbReference type="Proteomes" id="UP000003987">
    <property type="component" value="Unassembled WGS sequence"/>
</dbReference>
<dbReference type="Pfam" id="PF07435">
    <property type="entry name" value="YycH"/>
    <property type="match status" value="1"/>
</dbReference>
<name>C7XXI5_9LACO</name>
<sequence>MLAKIKDNWLAIILTIVVVISLILSGIVWVNPYRSDHRFLGDSGTSTGRQVATQSMRDIYLPTQVIKTNGDQGQKLLYGQAKNPVLTARQSIERWRMHRLTRIESGRQNNYLNYLRLNNSVMLSYPSSVPMTIFNDSFNQNLNYNNLSRVDHIVIPLNKSNRINRIYLLSDNNYRVFRVKVDNANIKSIRESLRGGSSISVDHKIYGGHPMVTYPHGVKLPNFGYQISKINPDSVSQTLMNNSSKQSTVTSQQENNHIVYQSGTSKRLVYDPAKGALDYENYVGRSDNFSYQQIFGHIYNQLASTSIPLDSLRYDSYNGKSESITYRSFVEGFPIFNDDGYGTVQIQNNHDGAERYHFSTYSLQVPVPVNNKKTVLPSSAVVFNGLRSVNKLKEVTGIRIGYQWKTDQNTKTVTLTPTYYIRYRNSWENYKSLIDN</sequence>
<accession>C7XXI5</accession>
<dbReference type="EMBL" id="GG698806">
    <property type="protein sequence ID" value="EEU29736.1"/>
    <property type="molecule type" value="Genomic_DNA"/>
</dbReference>
<feature type="domain" description="Regulatory protein YycH" evidence="2">
    <location>
        <begin position="11"/>
        <end position="429"/>
    </location>
</feature>
<proteinExistence type="predicted"/>
<dbReference type="InterPro" id="IPR042274">
    <property type="entry name" value="YycH/YycI_2"/>
</dbReference>
<keyword evidence="1" id="KW-1133">Transmembrane helix</keyword>
<dbReference type="InterPro" id="IPR009996">
    <property type="entry name" value="YycH"/>
</dbReference>